<dbReference type="InterPro" id="IPR036640">
    <property type="entry name" value="ABC1_TM_sf"/>
</dbReference>
<feature type="transmembrane region" description="Helical" evidence="8">
    <location>
        <begin position="268"/>
        <end position="290"/>
    </location>
</feature>
<proteinExistence type="inferred from homology"/>
<protein>
    <submittedName>
        <fullName evidence="11">ABCB family ABC transporter ATP-binding protein/permease</fullName>
    </submittedName>
</protein>
<dbReference type="PANTHER" id="PTHR24221:SF654">
    <property type="entry name" value="ATP-BINDING CASSETTE SUB-FAMILY B MEMBER 6"/>
    <property type="match status" value="1"/>
</dbReference>
<keyword evidence="12" id="KW-1185">Reference proteome</keyword>
<keyword evidence="7 8" id="KW-0472">Membrane</keyword>
<feature type="transmembrane region" description="Helical" evidence="8">
    <location>
        <begin position="34"/>
        <end position="57"/>
    </location>
</feature>
<evidence type="ECO:0000256" key="3">
    <source>
        <dbReference type="ARBA" id="ARBA00022692"/>
    </source>
</evidence>
<keyword evidence="6 8" id="KW-1133">Transmembrane helix</keyword>
<evidence type="ECO:0000259" key="9">
    <source>
        <dbReference type="PROSITE" id="PS50893"/>
    </source>
</evidence>
<dbReference type="PROSITE" id="PS50929">
    <property type="entry name" value="ABC_TM1F"/>
    <property type="match status" value="1"/>
</dbReference>
<dbReference type="InterPro" id="IPR003593">
    <property type="entry name" value="AAA+_ATPase"/>
</dbReference>
<evidence type="ECO:0000256" key="8">
    <source>
        <dbReference type="SAM" id="Phobius"/>
    </source>
</evidence>
<dbReference type="SUPFAM" id="SSF90123">
    <property type="entry name" value="ABC transporter transmembrane region"/>
    <property type="match status" value="1"/>
</dbReference>
<dbReference type="InterPro" id="IPR027417">
    <property type="entry name" value="P-loop_NTPase"/>
</dbReference>
<sequence length="631" mass="70840">MQKKTVSSDSGSLFRTLRNLWPYMWPSDRPDLKLRVAVALALLVLAKVILLLVPYFFKWATDVLSGEGEPPAWIPAALAGPVMLVVAYNVVRVGQLGFNQLRDALFARVGQHAVRQLAYKTFVHLHALSLRFHLERRTGGLSRIIERGTKGIEIVVRFTILNSVPTVLEFVLSAGILLFVYGWTYLAVVAVTVWLYVWFTVKASDWRIAIRREMNRSDTDANTKAVDSLLNYETVKYFNNEEMESRRFDRSMARYEQAATKTWTSLGWLNFGQGVIFGIGMTIIMVMSALEVSRGTHTVGDFVFVNALLIQLSIPLNFIGSVYREIRQGLTDIEEMFNLLDVEPDVRDKPDAKPLRIEKGEVRFEDVHFAYDPARPILKGISFTIPAGKTVAIVGPSGAGKSTISRLIFRFYDIQKGAILIDGQDVRDVTQESLRRVIGMVPQDTVLFNDTIAYNIRYGRPDASDEEVRNAAALAQIDGFIQSLPDGYNSMVGERGLKLSGGEKQRVAIARTILKAPPILILDEATSALDTHTEQEIQAALDLVSRGRTTLVIAHRLSTVVNADEIIVLRDGQIAERGTHRSLLEKGGLYAEMWNRQREATEAEERLRRAREEDEMGIVVRKSPAYEEPKV</sequence>
<reference evidence="12" key="1">
    <citation type="journal article" date="2019" name="Int. J. Syst. Evol. Microbiol.">
        <title>The Global Catalogue of Microorganisms (GCM) 10K type strain sequencing project: providing services to taxonomists for standard genome sequencing and annotation.</title>
        <authorList>
            <consortium name="The Broad Institute Genomics Platform"/>
            <consortium name="The Broad Institute Genome Sequencing Center for Infectious Disease"/>
            <person name="Wu L."/>
            <person name="Ma J."/>
        </authorList>
    </citation>
    <scope>NUCLEOTIDE SEQUENCE [LARGE SCALE GENOMIC DNA]</scope>
    <source>
        <strain evidence="12">KCTC 23707</strain>
    </source>
</reference>
<feature type="transmembrane region" description="Helical" evidence="8">
    <location>
        <begin position="72"/>
        <end position="91"/>
    </location>
</feature>
<comment type="caution">
    <text evidence="11">The sequence shown here is derived from an EMBL/GenBank/DDBJ whole genome shotgun (WGS) entry which is preliminary data.</text>
</comment>
<dbReference type="SUPFAM" id="SSF52540">
    <property type="entry name" value="P-loop containing nucleoside triphosphate hydrolases"/>
    <property type="match status" value="1"/>
</dbReference>
<evidence type="ECO:0000256" key="4">
    <source>
        <dbReference type="ARBA" id="ARBA00022741"/>
    </source>
</evidence>
<evidence type="ECO:0000313" key="11">
    <source>
        <dbReference type="EMBL" id="MFD2260007.1"/>
    </source>
</evidence>
<feature type="transmembrane region" description="Helical" evidence="8">
    <location>
        <begin position="183"/>
        <end position="201"/>
    </location>
</feature>
<dbReference type="SMART" id="SM00382">
    <property type="entry name" value="AAA"/>
    <property type="match status" value="1"/>
</dbReference>
<dbReference type="Proteomes" id="UP001597373">
    <property type="component" value="Unassembled WGS sequence"/>
</dbReference>
<dbReference type="PROSITE" id="PS00211">
    <property type="entry name" value="ABC_TRANSPORTER_1"/>
    <property type="match status" value="1"/>
</dbReference>
<keyword evidence="3 8" id="KW-0812">Transmembrane</keyword>
<dbReference type="RefSeq" id="WP_345100689.1">
    <property type="nucleotide sequence ID" value="NZ_BAABGS010000075.1"/>
</dbReference>
<comment type="similarity">
    <text evidence="2">Belongs to the ABC transporter superfamily.</text>
</comment>
<evidence type="ECO:0000256" key="6">
    <source>
        <dbReference type="ARBA" id="ARBA00022989"/>
    </source>
</evidence>
<keyword evidence="4" id="KW-0547">Nucleotide-binding</keyword>
<feature type="transmembrane region" description="Helical" evidence="8">
    <location>
        <begin position="302"/>
        <end position="323"/>
    </location>
</feature>
<evidence type="ECO:0000256" key="1">
    <source>
        <dbReference type="ARBA" id="ARBA00004651"/>
    </source>
</evidence>
<dbReference type="Pfam" id="PF00005">
    <property type="entry name" value="ABC_tran"/>
    <property type="match status" value="1"/>
</dbReference>
<comment type="subcellular location">
    <subcellularLocation>
        <location evidence="1">Cell membrane</location>
        <topology evidence="1">Multi-pass membrane protein</topology>
    </subcellularLocation>
</comment>
<name>A0ABW5DGE5_9HYPH</name>
<evidence type="ECO:0000256" key="2">
    <source>
        <dbReference type="ARBA" id="ARBA00005417"/>
    </source>
</evidence>
<organism evidence="11 12">
    <name type="scientific">Chelativorans composti</name>
    <dbReference type="NCBI Taxonomy" id="768533"/>
    <lineage>
        <taxon>Bacteria</taxon>
        <taxon>Pseudomonadati</taxon>
        <taxon>Pseudomonadota</taxon>
        <taxon>Alphaproteobacteria</taxon>
        <taxon>Hyphomicrobiales</taxon>
        <taxon>Phyllobacteriaceae</taxon>
        <taxon>Chelativorans</taxon>
    </lineage>
</organism>
<gene>
    <name evidence="11" type="ORF">ACFSMZ_09540</name>
</gene>
<dbReference type="Gene3D" id="3.40.50.300">
    <property type="entry name" value="P-loop containing nucleotide triphosphate hydrolases"/>
    <property type="match status" value="1"/>
</dbReference>
<feature type="transmembrane region" description="Helical" evidence="8">
    <location>
        <begin position="154"/>
        <end position="177"/>
    </location>
</feature>
<evidence type="ECO:0000256" key="7">
    <source>
        <dbReference type="ARBA" id="ARBA00023136"/>
    </source>
</evidence>
<accession>A0ABW5DGE5</accession>
<dbReference type="CDD" id="cd03253">
    <property type="entry name" value="ABCC_ATM1_transporter"/>
    <property type="match status" value="1"/>
</dbReference>
<feature type="domain" description="ABC transmembrane type-1" evidence="10">
    <location>
        <begin position="37"/>
        <end position="328"/>
    </location>
</feature>
<dbReference type="InterPro" id="IPR003439">
    <property type="entry name" value="ABC_transporter-like_ATP-bd"/>
</dbReference>
<dbReference type="GO" id="GO:0005524">
    <property type="term" value="F:ATP binding"/>
    <property type="evidence" value="ECO:0007669"/>
    <property type="project" value="UniProtKB-KW"/>
</dbReference>
<evidence type="ECO:0000256" key="5">
    <source>
        <dbReference type="ARBA" id="ARBA00022840"/>
    </source>
</evidence>
<dbReference type="Pfam" id="PF00664">
    <property type="entry name" value="ABC_membrane"/>
    <property type="match status" value="1"/>
</dbReference>
<evidence type="ECO:0000313" key="12">
    <source>
        <dbReference type="Proteomes" id="UP001597373"/>
    </source>
</evidence>
<dbReference type="PANTHER" id="PTHR24221">
    <property type="entry name" value="ATP-BINDING CASSETTE SUB-FAMILY B"/>
    <property type="match status" value="1"/>
</dbReference>
<dbReference type="InterPro" id="IPR011527">
    <property type="entry name" value="ABC1_TM_dom"/>
</dbReference>
<keyword evidence="5 11" id="KW-0067">ATP-binding</keyword>
<dbReference type="InterPro" id="IPR039421">
    <property type="entry name" value="Type_1_exporter"/>
</dbReference>
<dbReference type="EMBL" id="JBHUIR010000034">
    <property type="protein sequence ID" value="MFD2260007.1"/>
    <property type="molecule type" value="Genomic_DNA"/>
</dbReference>
<dbReference type="PROSITE" id="PS50893">
    <property type="entry name" value="ABC_TRANSPORTER_2"/>
    <property type="match status" value="1"/>
</dbReference>
<dbReference type="Gene3D" id="1.20.1560.10">
    <property type="entry name" value="ABC transporter type 1, transmembrane domain"/>
    <property type="match status" value="1"/>
</dbReference>
<dbReference type="InterPro" id="IPR017871">
    <property type="entry name" value="ABC_transporter-like_CS"/>
</dbReference>
<dbReference type="CDD" id="cd18582">
    <property type="entry name" value="ABC_6TM_ATM1_ABCB7"/>
    <property type="match status" value="1"/>
</dbReference>
<evidence type="ECO:0000259" key="10">
    <source>
        <dbReference type="PROSITE" id="PS50929"/>
    </source>
</evidence>
<feature type="domain" description="ABC transporter" evidence="9">
    <location>
        <begin position="362"/>
        <end position="596"/>
    </location>
</feature>